<name>A0A837CHU6_9BRAD</name>
<feature type="region of interest" description="Disordered" evidence="1">
    <location>
        <begin position="34"/>
        <end position="70"/>
    </location>
</feature>
<sequence>MFGRAHVQGSATRDVRTGRRVLAVHRNVQCRNQSAHHASLVMPPTESVRQSDGHGIGPELSQTTRPARDRRRAPRHLLHVLVQSCPQRVHANTSGFTRKTCSAPRNSPGKSQLLLRCNPNV</sequence>
<proteinExistence type="predicted"/>
<dbReference type="Proteomes" id="UP000024900">
    <property type="component" value="Unassembled WGS sequence"/>
</dbReference>
<reference evidence="2 3" key="1">
    <citation type="journal article" date="2014" name="BMC Genomics">
        <title>Comparative genomics of Bradyrhizobium japonicum CPAC 15 and Bradyrhizobium diazoefficiens CPAC 7: elite model strains for understanding symbiotic performance with soybean.</title>
        <authorList>
            <person name="Siqueira A.F."/>
            <person name="Ormeno-Orrillo E."/>
            <person name="Souza R.C."/>
            <person name="Rodrigues E.P."/>
            <person name="Almeida L.G."/>
            <person name="Barcellos F.G."/>
            <person name="Batista J.S."/>
            <person name="Nakatami A.S."/>
            <person name="Martinez-Romero E."/>
            <person name="Vasconcelos A.T."/>
            <person name="Hungria M."/>
        </authorList>
    </citation>
    <scope>NUCLEOTIDE SEQUENCE [LARGE SCALE GENOMIC DNA]</scope>
    <source>
        <strain evidence="2 3">SEMIA 5080</strain>
    </source>
</reference>
<evidence type="ECO:0000313" key="3">
    <source>
        <dbReference type="Proteomes" id="UP000024900"/>
    </source>
</evidence>
<dbReference type="EMBL" id="ADOU02000004">
    <property type="protein sequence ID" value="KGJ68866.1"/>
    <property type="molecule type" value="Genomic_DNA"/>
</dbReference>
<evidence type="ECO:0000256" key="1">
    <source>
        <dbReference type="SAM" id="MobiDB-lite"/>
    </source>
</evidence>
<evidence type="ECO:0000313" key="2">
    <source>
        <dbReference type="EMBL" id="KGJ68866.1"/>
    </source>
</evidence>
<gene>
    <name evidence="2" type="ORF">BJA5080_00233</name>
</gene>
<accession>A0A837CHU6</accession>
<dbReference type="AlphaFoldDB" id="A0A837CHU6"/>
<organism evidence="2 3">
    <name type="scientific">Bradyrhizobium diazoefficiens SEMIA 5080</name>
    <dbReference type="NCBI Taxonomy" id="754504"/>
    <lineage>
        <taxon>Bacteria</taxon>
        <taxon>Pseudomonadati</taxon>
        <taxon>Pseudomonadota</taxon>
        <taxon>Alphaproteobacteria</taxon>
        <taxon>Hyphomicrobiales</taxon>
        <taxon>Nitrobacteraceae</taxon>
        <taxon>Bradyrhizobium</taxon>
    </lineage>
</organism>
<comment type="caution">
    <text evidence="2">The sequence shown here is derived from an EMBL/GenBank/DDBJ whole genome shotgun (WGS) entry which is preliminary data.</text>
</comment>
<protein>
    <submittedName>
        <fullName evidence="2">Uncharacterized protein</fullName>
    </submittedName>
</protein>